<reference evidence="1 2" key="1">
    <citation type="submission" date="2021-06" db="EMBL/GenBank/DDBJ databases">
        <title>Caerostris extrusa draft genome.</title>
        <authorList>
            <person name="Kono N."/>
            <person name="Arakawa K."/>
        </authorList>
    </citation>
    <scope>NUCLEOTIDE SEQUENCE [LARGE SCALE GENOMIC DNA]</scope>
</reference>
<keyword evidence="2" id="KW-1185">Reference proteome</keyword>
<comment type="caution">
    <text evidence="1">The sequence shown here is derived from an EMBL/GenBank/DDBJ whole genome shotgun (WGS) entry which is preliminary data.</text>
</comment>
<dbReference type="AlphaFoldDB" id="A0AAV4SI27"/>
<evidence type="ECO:0000313" key="2">
    <source>
        <dbReference type="Proteomes" id="UP001054945"/>
    </source>
</evidence>
<proteinExistence type="predicted"/>
<gene>
    <name evidence="1" type="ORF">CEXT_546271</name>
</gene>
<evidence type="ECO:0000313" key="1">
    <source>
        <dbReference type="EMBL" id="GIY33460.1"/>
    </source>
</evidence>
<accession>A0AAV4SI27</accession>
<dbReference type="Proteomes" id="UP001054945">
    <property type="component" value="Unassembled WGS sequence"/>
</dbReference>
<dbReference type="EMBL" id="BPLR01009642">
    <property type="protein sequence ID" value="GIY33460.1"/>
    <property type="molecule type" value="Genomic_DNA"/>
</dbReference>
<protein>
    <submittedName>
        <fullName evidence="1">Uncharacterized protein</fullName>
    </submittedName>
</protein>
<sequence length="83" mass="9301">MCKSDSVEIEADRVLVRFIGDCDSMCVSDSVKTVIRCLDFCGSFHNISAICHHFNSLSTLTPASNLFYVSVKNILSPRLEEKR</sequence>
<organism evidence="1 2">
    <name type="scientific">Caerostris extrusa</name>
    <name type="common">Bark spider</name>
    <name type="synonym">Caerostris bankana</name>
    <dbReference type="NCBI Taxonomy" id="172846"/>
    <lineage>
        <taxon>Eukaryota</taxon>
        <taxon>Metazoa</taxon>
        <taxon>Ecdysozoa</taxon>
        <taxon>Arthropoda</taxon>
        <taxon>Chelicerata</taxon>
        <taxon>Arachnida</taxon>
        <taxon>Araneae</taxon>
        <taxon>Araneomorphae</taxon>
        <taxon>Entelegynae</taxon>
        <taxon>Araneoidea</taxon>
        <taxon>Araneidae</taxon>
        <taxon>Caerostris</taxon>
    </lineage>
</organism>
<name>A0AAV4SI27_CAEEX</name>